<dbReference type="Proteomes" id="UP000587462">
    <property type="component" value="Unassembled WGS sequence"/>
</dbReference>
<organism evidence="4 5">
    <name type="scientific">Streptomyces morookaense</name>
    <name type="common">Streptoverticillium morookaense</name>
    <dbReference type="NCBI Taxonomy" id="1970"/>
    <lineage>
        <taxon>Bacteria</taxon>
        <taxon>Bacillati</taxon>
        <taxon>Actinomycetota</taxon>
        <taxon>Actinomycetes</taxon>
        <taxon>Kitasatosporales</taxon>
        <taxon>Streptomycetaceae</taxon>
        <taxon>Streptomyces</taxon>
    </lineage>
</organism>
<dbReference type="EMBL" id="JABBXF010000044">
    <property type="protein sequence ID" value="NVK79902.1"/>
    <property type="molecule type" value="Genomic_DNA"/>
</dbReference>
<reference evidence="4 5" key="1">
    <citation type="submission" date="2020-04" db="EMBL/GenBank/DDBJ databases">
        <title>Draft Genome Sequence of Streptomyces morookaense DSM 40503, an 8-azaguanine-producing strain.</title>
        <authorList>
            <person name="Qi J."/>
            <person name="Gao J.-M."/>
        </authorList>
    </citation>
    <scope>NUCLEOTIDE SEQUENCE [LARGE SCALE GENOMIC DNA]</scope>
    <source>
        <strain evidence="4 5">DSM 40503</strain>
    </source>
</reference>
<feature type="transmembrane region" description="Helical" evidence="2">
    <location>
        <begin position="216"/>
        <end position="234"/>
    </location>
</feature>
<keyword evidence="2" id="KW-1133">Transmembrane helix</keyword>
<feature type="transmembrane region" description="Helical" evidence="2">
    <location>
        <begin position="28"/>
        <end position="47"/>
    </location>
</feature>
<dbReference type="GO" id="GO:0016020">
    <property type="term" value="C:membrane"/>
    <property type="evidence" value="ECO:0007669"/>
    <property type="project" value="InterPro"/>
</dbReference>
<feature type="transmembrane region" description="Helical" evidence="2">
    <location>
        <begin position="269"/>
        <end position="290"/>
    </location>
</feature>
<feature type="transmembrane region" description="Helical" evidence="2">
    <location>
        <begin position="186"/>
        <end position="204"/>
    </location>
</feature>
<dbReference type="RefSeq" id="WP_171083306.1">
    <property type="nucleotide sequence ID" value="NZ_BNBU01000014.1"/>
</dbReference>
<evidence type="ECO:0000313" key="5">
    <source>
        <dbReference type="Proteomes" id="UP000587462"/>
    </source>
</evidence>
<feature type="transmembrane region" description="Helical" evidence="2">
    <location>
        <begin position="67"/>
        <end position="84"/>
    </location>
</feature>
<keyword evidence="2" id="KW-0472">Membrane</keyword>
<evidence type="ECO:0000256" key="2">
    <source>
        <dbReference type="SAM" id="Phobius"/>
    </source>
</evidence>
<keyword evidence="5" id="KW-1185">Reference proteome</keyword>
<evidence type="ECO:0000313" key="4">
    <source>
        <dbReference type="EMBL" id="NVK79902.1"/>
    </source>
</evidence>
<dbReference type="InterPro" id="IPR000620">
    <property type="entry name" value="EamA_dom"/>
</dbReference>
<name>A0A7Y7B6I6_STRMO</name>
<feature type="transmembrane region" description="Helical" evidence="2">
    <location>
        <begin position="152"/>
        <end position="174"/>
    </location>
</feature>
<protein>
    <submittedName>
        <fullName evidence="4">EamA family transporter</fullName>
    </submittedName>
</protein>
<sequence length="313" mass="32160">MVPLFVFSALSALVDVFAGDRLQRVDPGSVAAVAFTATGAVFCTAALVRLRWARLVAVVREHGRDLAVLNLSTAVTWLTLLYALKLMEPAIANVVSIAVGPACTVVLQAVWWRRDRVLPGEVVSSCGILATLVVLVWLSLAGRSGVGAQDLAPMLLGVLAAVVSGAASAANVVFSARLGASGLDVPTVLGLRFGAVAVGGWVLAGAGGSGELPRAVLPGLVVAVIGVAVPAYLVQLGVRRVTPMTASMIISLAPAMTLLLQMADPRLSFSPSSAVGIAVITALIGAGLLARRGERQPTVVQEKGDNTHALRDR</sequence>
<comment type="caution">
    <text evidence="4">The sequence shown here is derived from an EMBL/GenBank/DDBJ whole genome shotgun (WGS) entry which is preliminary data.</text>
</comment>
<accession>A0A7Y7B6I6</accession>
<feature type="transmembrane region" description="Helical" evidence="2">
    <location>
        <begin position="122"/>
        <end position="140"/>
    </location>
</feature>
<comment type="similarity">
    <text evidence="1">Belongs to the EamA transporter family.</text>
</comment>
<dbReference type="Pfam" id="PF00892">
    <property type="entry name" value="EamA"/>
    <property type="match status" value="1"/>
</dbReference>
<evidence type="ECO:0000256" key="1">
    <source>
        <dbReference type="ARBA" id="ARBA00007362"/>
    </source>
</evidence>
<gene>
    <name evidence="4" type="ORF">HG542_19810</name>
</gene>
<keyword evidence="2" id="KW-0812">Transmembrane</keyword>
<evidence type="ECO:0000259" key="3">
    <source>
        <dbReference type="Pfam" id="PF00892"/>
    </source>
</evidence>
<feature type="domain" description="EamA" evidence="3">
    <location>
        <begin position="156"/>
        <end position="281"/>
    </location>
</feature>
<feature type="transmembrane region" description="Helical" evidence="2">
    <location>
        <begin position="246"/>
        <end position="263"/>
    </location>
</feature>
<dbReference type="AlphaFoldDB" id="A0A7Y7B6I6"/>
<feature type="transmembrane region" description="Helical" evidence="2">
    <location>
        <begin position="90"/>
        <end position="110"/>
    </location>
</feature>
<proteinExistence type="inferred from homology"/>